<evidence type="ECO:0000313" key="4">
    <source>
        <dbReference type="Proteomes" id="UP000326029"/>
    </source>
</evidence>
<gene>
    <name evidence="3" type="ORF">CP977_15125</name>
    <name evidence="2" type="ORF">GCM10010497_45300</name>
</gene>
<feature type="transmembrane region" description="Helical" evidence="1">
    <location>
        <begin position="118"/>
        <end position="136"/>
    </location>
</feature>
<reference evidence="3 4" key="2">
    <citation type="submission" date="2017-09" db="EMBL/GenBank/DDBJ databases">
        <authorList>
            <person name="Lee N."/>
            <person name="Cho B.-K."/>
        </authorList>
    </citation>
    <scope>NUCLEOTIDE SEQUENCE [LARGE SCALE GENOMIC DNA]</scope>
    <source>
        <strain evidence="3 4">ATCC 19740</strain>
    </source>
</reference>
<feature type="transmembrane region" description="Helical" evidence="1">
    <location>
        <begin position="77"/>
        <end position="98"/>
    </location>
</feature>
<dbReference type="RefSeq" id="WP_152370292.1">
    <property type="nucleotide sequence ID" value="NZ_BMSJ01000009.1"/>
</dbReference>
<proteinExistence type="predicted"/>
<dbReference type="AlphaFoldDB" id="A0AAV4KPA5"/>
<name>A0AAV4KPA5_9ACTN</name>
<dbReference type="EMBL" id="CP023693">
    <property type="protein sequence ID" value="QEV33335.1"/>
    <property type="molecule type" value="Genomic_DNA"/>
</dbReference>
<keyword evidence="1" id="KW-0472">Membrane</keyword>
<sequence>MDELPLDHRYTLAVGCRVGVESRAGTMTVHWSVATLSSPEMRRPPEKEAPVAFECPRCGKPFVALVESTAKARRKRLVHLAVGLLLLLSLLVTLPMAFHLGGQVREENDPSMNPMVVLVPLVAVALVAGPTFFMTGRRYEGVKKHRLVLPDGKRTRLVQGHRFN</sequence>
<organism evidence="2 5">
    <name type="scientific">Streptomyces cinereoruber</name>
    <dbReference type="NCBI Taxonomy" id="67260"/>
    <lineage>
        <taxon>Bacteria</taxon>
        <taxon>Bacillati</taxon>
        <taxon>Actinomycetota</taxon>
        <taxon>Actinomycetes</taxon>
        <taxon>Kitasatosporales</taxon>
        <taxon>Streptomycetaceae</taxon>
        <taxon>Streptomyces</taxon>
    </lineage>
</organism>
<dbReference type="Proteomes" id="UP000642014">
    <property type="component" value="Unassembled WGS sequence"/>
</dbReference>
<keyword evidence="1" id="KW-1133">Transmembrane helix</keyword>
<evidence type="ECO:0000313" key="5">
    <source>
        <dbReference type="Proteomes" id="UP000642014"/>
    </source>
</evidence>
<dbReference type="EMBL" id="BMSJ01000009">
    <property type="protein sequence ID" value="GGR37488.1"/>
    <property type="molecule type" value="Genomic_DNA"/>
</dbReference>
<evidence type="ECO:0000256" key="1">
    <source>
        <dbReference type="SAM" id="Phobius"/>
    </source>
</evidence>
<reference evidence="2" key="3">
    <citation type="submission" date="2023-08" db="EMBL/GenBank/DDBJ databases">
        <authorList>
            <person name="Sun Q."/>
            <person name="Ohkuma M."/>
        </authorList>
    </citation>
    <scope>NUCLEOTIDE SEQUENCE</scope>
    <source>
        <strain evidence="2">JCM 4205</strain>
    </source>
</reference>
<protein>
    <recommendedName>
        <fullName evidence="6">DUF983 domain-containing protein</fullName>
    </recommendedName>
</protein>
<evidence type="ECO:0000313" key="2">
    <source>
        <dbReference type="EMBL" id="GGR37488.1"/>
    </source>
</evidence>
<dbReference type="Proteomes" id="UP000326029">
    <property type="component" value="Chromosome"/>
</dbReference>
<evidence type="ECO:0008006" key="6">
    <source>
        <dbReference type="Google" id="ProtNLM"/>
    </source>
</evidence>
<keyword evidence="4" id="KW-1185">Reference proteome</keyword>
<reference evidence="2 5" key="1">
    <citation type="journal article" date="2014" name="Int. J. Syst. Evol. Microbiol.">
        <title>Complete genome sequence of Corynebacterium casei LMG S-19264T (=DSM 44701T), isolated from a smear-ripened cheese.</title>
        <authorList>
            <consortium name="US DOE Joint Genome Institute (JGI-PGF)"/>
            <person name="Walter F."/>
            <person name="Albersmeier A."/>
            <person name="Kalinowski J."/>
            <person name="Ruckert C."/>
        </authorList>
    </citation>
    <scope>NUCLEOTIDE SEQUENCE [LARGE SCALE GENOMIC DNA]</scope>
    <source>
        <strain evidence="2 5">JCM 4205</strain>
    </source>
</reference>
<accession>A0AAV4KPA5</accession>
<dbReference type="GeneID" id="95455103"/>
<keyword evidence="1" id="KW-0812">Transmembrane</keyword>
<evidence type="ECO:0000313" key="3">
    <source>
        <dbReference type="EMBL" id="QEV33335.1"/>
    </source>
</evidence>